<accession>A0A1Z1WPC5</accession>
<dbReference type="AlphaFoldDB" id="A0A1Z1WPC5"/>
<organism evidence="2 3">
    <name type="scientific">Streptomyces alboflavus</name>
    <dbReference type="NCBI Taxonomy" id="67267"/>
    <lineage>
        <taxon>Bacteria</taxon>
        <taxon>Bacillati</taxon>
        <taxon>Actinomycetota</taxon>
        <taxon>Actinomycetes</taxon>
        <taxon>Kitasatosporales</taxon>
        <taxon>Streptomycetaceae</taxon>
        <taxon>Streptomyces</taxon>
    </lineage>
</organism>
<sequence>MPAQVSSWSSRFLHKPTWSRADRALSPTCKTTRRAPDPRAATTALKKAAQPSLTQACSAGPDLHQPTQVEAGQTVAGGDRADHTTIDRV</sequence>
<dbReference type="EMBL" id="CP021748">
    <property type="protein sequence ID" value="ARX88287.1"/>
    <property type="molecule type" value="Genomic_DNA"/>
</dbReference>
<evidence type="ECO:0000256" key="1">
    <source>
        <dbReference type="SAM" id="MobiDB-lite"/>
    </source>
</evidence>
<evidence type="ECO:0000313" key="3">
    <source>
        <dbReference type="Proteomes" id="UP000195880"/>
    </source>
</evidence>
<keyword evidence="3" id="KW-1185">Reference proteome</keyword>
<dbReference type="KEGG" id="salf:SMD44_07774"/>
<gene>
    <name evidence="2" type="ORF">SMD44_07774</name>
</gene>
<protein>
    <submittedName>
        <fullName evidence="2">Uncharacterized protein</fullName>
    </submittedName>
</protein>
<feature type="compositionally biased region" description="Basic and acidic residues" evidence="1">
    <location>
        <begin position="79"/>
        <end position="89"/>
    </location>
</feature>
<evidence type="ECO:0000313" key="2">
    <source>
        <dbReference type="EMBL" id="ARX88287.1"/>
    </source>
</evidence>
<feature type="region of interest" description="Disordered" evidence="1">
    <location>
        <begin position="17"/>
        <end position="89"/>
    </location>
</feature>
<proteinExistence type="predicted"/>
<name>A0A1Z1WPC5_9ACTN</name>
<dbReference type="Proteomes" id="UP000195880">
    <property type="component" value="Chromosome"/>
</dbReference>
<reference evidence="2 3" key="1">
    <citation type="submission" date="2017-05" db="EMBL/GenBank/DDBJ databases">
        <title>Streptomyces alboflavus Genome sequencing and assembly.</title>
        <authorList>
            <person name="Wang Y."/>
            <person name="Du B."/>
            <person name="Ding Y."/>
            <person name="Liu H."/>
            <person name="Hou Q."/>
            <person name="Liu K."/>
            <person name="Wang C."/>
            <person name="Yao L."/>
        </authorList>
    </citation>
    <scope>NUCLEOTIDE SEQUENCE [LARGE SCALE GENOMIC DNA]</scope>
    <source>
        <strain evidence="2 3">MDJK44</strain>
    </source>
</reference>